<protein>
    <submittedName>
        <fullName evidence="1">Uncharacterized protein</fullName>
    </submittedName>
</protein>
<evidence type="ECO:0000313" key="2">
    <source>
        <dbReference type="Proteomes" id="UP000191672"/>
    </source>
</evidence>
<reference evidence="2" key="1">
    <citation type="journal article" date="2017" name="Nat. Microbiol.">
        <title>Global analysis of biosynthetic gene clusters reveals vast potential of secondary metabolite production in Penicillium species.</title>
        <authorList>
            <person name="Nielsen J.C."/>
            <person name="Grijseels S."/>
            <person name="Prigent S."/>
            <person name="Ji B."/>
            <person name="Dainat J."/>
            <person name="Nielsen K.F."/>
            <person name="Frisvad J.C."/>
            <person name="Workman M."/>
            <person name="Nielsen J."/>
        </authorList>
    </citation>
    <scope>NUCLEOTIDE SEQUENCE [LARGE SCALE GENOMIC DNA]</scope>
    <source>
        <strain evidence="2">IBT 31811</strain>
    </source>
</reference>
<organism evidence="1 2">
    <name type="scientific">Penicillium antarcticum</name>
    <dbReference type="NCBI Taxonomy" id="416450"/>
    <lineage>
        <taxon>Eukaryota</taxon>
        <taxon>Fungi</taxon>
        <taxon>Dikarya</taxon>
        <taxon>Ascomycota</taxon>
        <taxon>Pezizomycotina</taxon>
        <taxon>Eurotiomycetes</taxon>
        <taxon>Eurotiomycetidae</taxon>
        <taxon>Eurotiales</taxon>
        <taxon>Aspergillaceae</taxon>
        <taxon>Penicillium</taxon>
    </lineage>
</organism>
<name>A0A1V6Q265_9EURO</name>
<evidence type="ECO:0000313" key="1">
    <source>
        <dbReference type="EMBL" id="OQD83319.1"/>
    </source>
</evidence>
<gene>
    <name evidence="1" type="ORF">PENANT_c017G02208</name>
</gene>
<dbReference type="Proteomes" id="UP000191672">
    <property type="component" value="Unassembled WGS sequence"/>
</dbReference>
<keyword evidence="2" id="KW-1185">Reference proteome</keyword>
<sequence>MYEQALPHITAWAIISPD</sequence>
<dbReference type="AlphaFoldDB" id="A0A1V6Q265"/>
<dbReference type="EMBL" id="MDYN01000017">
    <property type="protein sequence ID" value="OQD83319.1"/>
    <property type="molecule type" value="Genomic_DNA"/>
</dbReference>
<comment type="caution">
    <text evidence="1">The sequence shown here is derived from an EMBL/GenBank/DDBJ whole genome shotgun (WGS) entry which is preliminary data.</text>
</comment>
<proteinExistence type="predicted"/>
<accession>A0A1V6Q265</accession>